<evidence type="ECO:0000259" key="2">
    <source>
        <dbReference type="Pfam" id="PF12146"/>
    </source>
</evidence>
<dbReference type="EMBL" id="WWCJ01000010">
    <property type="protein sequence ID" value="MYN03465.1"/>
    <property type="molecule type" value="Genomic_DNA"/>
</dbReference>
<feature type="chain" id="PRO_5026825064" evidence="1">
    <location>
        <begin position="23"/>
        <end position="463"/>
    </location>
</feature>
<dbReference type="Pfam" id="PF12146">
    <property type="entry name" value="Hydrolase_4"/>
    <property type="match status" value="1"/>
</dbReference>
<dbReference type="InterPro" id="IPR029058">
    <property type="entry name" value="AB_hydrolase_fold"/>
</dbReference>
<dbReference type="Proteomes" id="UP000448575">
    <property type="component" value="Unassembled WGS sequence"/>
</dbReference>
<feature type="signal peptide" evidence="1">
    <location>
        <begin position="1"/>
        <end position="22"/>
    </location>
</feature>
<dbReference type="PANTHER" id="PTHR43265:SF1">
    <property type="entry name" value="ESTERASE ESTD"/>
    <property type="match status" value="1"/>
</dbReference>
<protein>
    <submittedName>
        <fullName evidence="3">Alpha/beta fold hydrolase</fullName>
    </submittedName>
</protein>
<dbReference type="InterPro" id="IPR022742">
    <property type="entry name" value="Hydrolase_4"/>
</dbReference>
<feature type="domain" description="Serine aminopeptidase S33" evidence="2">
    <location>
        <begin position="188"/>
        <end position="406"/>
    </location>
</feature>
<keyword evidence="3" id="KW-0378">Hydrolase</keyword>
<keyword evidence="1" id="KW-0732">Signal</keyword>
<dbReference type="Gene3D" id="3.40.50.1820">
    <property type="entry name" value="alpha/beta hydrolase"/>
    <property type="match status" value="1"/>
</dbReference>
<reference evidence="3 4" key="1">
    <citation type="submission" date="2019-12" db="EMBL/GenBank/DDBJ databases">
        <title>Novel species isolated from a subtropical stream in China.</title>
        <authorList>
            <person name="Lu H."/>
        </authorList>
    </citation>
    <scope>NUCLEOTIDE SEQUENCE [LARGE SCALE GENOMIC DNA]</scope>
    <source>
        <strain evidence="3 4">DS3</strain>
    </source>
</reference>
<dbReference type="InterPro" id="IPR053145">
    <property type="entry name" value="AB_hydrolase_Est10"/>
</dbReference>
<comment type="caution">
    <text evidence="3">The sequence shown here is derived from an EMBL/GenBank/DDBJ whole genome shotgun (WGS) entry which is preliminary data.</text>
</comment>
<dbReference type="GO" id="GO:0052689">
    <property type="term" value="F:carboxylic ester hydrolase activity"/>
    <property type="evidence" value="ECO:0007669"/>
    <property type="project" value="TreeGrafter"/>
</dbReference>
<sequence length="463" mass="50055">MKKLLLTLGLCASISIPFTAQAGILKSHQGRWMGDLVIPNGSTLKLGIDIFTRADGSAWASFTSPDQGVYHVPVVSVLEKSDSVQLNLGFGAMSLAWKEGRMQGEWRQGSAAFPLELKPVAAFPRKARPQDPQPSASYVDETLAISSVDGVTLSATLSIPVGVRSPNLVILVHGSGPATRDEEIEGHWPFAVLADHLARQGVAVLRYDKRGIMHSTGDFASHTQAQLADDLYAVIQAARARQQFRRVGVVGHSEGPMIAARVAGQHPHAVDFLVSMAGVGLPGKELMLMQDRLSAQDKGATGAELDRLALYERQFYDTVIAHEEPAARITALKQVLASLSAQDSALVKKYKMNIGTLSLNMAQEPALRVMLMSDARGDWRKIRCPVLALNGTLDHQVPVESLDGIVKALREGGNQQVEGVPMPSLNHLFQTAKTGAEDEYGKIDETIAPAVLERIARFAKQQQ</sequence>
<dbReference type="SUPFAM" id="SSF53474">
    <property type="entry name" value="alpha/beta-Hydrolases"/>
    <property type="match status" value="1"/>
</dbReference>
<name>A0A6N9HL97_9BURK</name>
<organism evidence="3 4">
    <name type="scientific">Pseudoduganella guangdongensis</name>
    <dbReference type="NCBI Taxonomy" id="2692179"/>
    <lineage>
        <taxon>Bacteria</taxon>
        <taxon>Pseudomonadati</taxon>
        <taxon>Pseudomonadota</taxon>
        <taxon>Betaproteobacteria</taxon>
        <taxon>Burkholderiales</taxon>
        <taxon>Oxalobacteraceae</taxon>
        <taxon>Telluria group</taxon>
        <taxon>Pseudoduganella</taxon>
    </lineage>
</organism>
<evidence type="ECO:0000256" key="1">
    <source>
        <dbReference type="SAM" id="SignalP"/>
    </source>
</evidence>
<gene>
    <name evidence="3" type="ORF">GTP41_15315</name>
</gene>
<evidence type="ECO:0000313" key="4">
    <source>
        <dbReference type="Proteomes" id="UP000448575"/>
    </source>
</evidence>
<evidence type="ECO:0000313" key="3">
    <source>
        <dbReference type="EMBL" id="MYN03465.1"/>
    </source>
</evidence>
<keyword evidence="4" id="KW-1185">Reference proteome</keyword>
<accession>A0A6N9HL97</accession>
<proteinExistence type="predicted"/>
<dbReference type="RefSeq" id="WP_161026442.1">
    <property type="nucleotide sequence ID" value="NZ_WWCJ01000010.1"/>
</dbReference>
<dbReference type="PANTHER" id="PTHR43265">
    <property type="entry name" value="ESTERASE ESTD"/>
    <property type="match status" value="1"/>
</dbReference>
<dbReference type="AlphaFoldDB" id="A0A6N9HL97"/>